<dbReference type="Pfam" id="PF01590">
    <property type="entry name" value="GAF"/>
    <property type="match status" value="1"/>
</dbReference>
<dbReference type="PANTHER" id="PTHR43156">
    <property type="entry name" value="STAGE II SPORULATION PROTEIN E-RELATED"/>
    <property type="match status" value="1"/>
</dbReference>
<dbReference type="InterPro" id="IPR029016">
    <property type="entry name" value="GAF-like_dom_sf"/>
</dbReference>
<protein>
    <submittedName>
        <fullName evidence="10">Serine/threonine protein phosphatase</fullName>
    </submittedName>
</protein>
<feature type="transmembrane region" description="Helical" evidence="7">
    <location>
        <begin position="115"/>
        <end position="133"/>
    </location>
</feature>
<feature type="transmembrane region" description="Helical" evidence="7">
    <location>
        <begin position="39"/>
        <end position="56"/>
    </location>
</feature>
<reference evidence="10 11" key="1">
    <citation type="submission" date="2018-01" db="EMBL/GenBank/DDBJ databases">
        <title>Metagenomic assembled genomes from two thermal pools in the Uzon Caldera, Kamchatka, Russia.</title>
        <authorList>
            <person name="Wilkins L."/>
            <person name="Ettinger C."/>
        </authorList>
    </citation>
    <scope>NUCLEOTIDE SEQUENCE [LARGE SCALE GENOMIC DNA]</scope>
    <source>
        <strain evidence="10">ZAV-05</strain>
    </source>
</reference>
<dbReference type="SMART" id="SM00065">
    <property type="entry name" value="GAF"/>
    <property type="match status" value="1"/>
</dbReference>
<feature type="transmembrane region" description="Helical" evidence="7">
    <location>
        <begin position="285"/>
        <end position="304"/>
    </location>
</feature>
<keyword evidence="4" id="KW-0378">Hydrolase</keyword>
<evidence type="ECO:0000313" key="10">
    <source>
        <dbReference type="EMBL" id="PMP70847.1"/>
    </source>
</evidence>
<dbReference type="InterPro" id="IPR001734">
    <property type="entry name" value="Na/solute_symporter"/>
</dbReference>
<gene>
    <name evidence="10" type="ORF">C0187_04835</name>
</gene>
<feature type="transmembrane region" description="Helical" evidence="7">
    <location>
        <begin position="68"/>
        <end position="86"/>
    </location>
</feature>
<feature type="transmembrane region" description="Helical" evidence="7">
    <location>
        <begin position="331"/>
        <end position="356"/>
    </location>
</feature>
<evidence type="ECO:0000259" key="8">
    <source>
        <dbReference type="SMART" id="SM00065"/>
    </source>
</evidence>
<evidence type="ECO:0000259" key="9">
    <source>
        <dbReference type="SMART" id="SM00331"/>
    </source>
</evidence>
<dbReference type="AlphaFoldDB" id="A0A2J6WKE9"/>
<feature type="transmembrane region" description="Helical" evidence="7">
    <location>
        <begin position="412"/>
        <end position="433"/>
    </location>
</feature>
<keyword evidence="6 7" id="KW-0472">Membrane</keyword>
<dbReference type="CDD" id="cd10322">
    <property type="entry name" value="SLC5sbd"/>
    <property type="match status" value="1"/>
</dbReference>
<evidence type="ECO:0000256" key="1">
    <source>
        <dbReference type="ARBA" id="ARBA00004141"/>
    </source>
</evidence>
<evidence type="ECO:0000256" key="5">
    <source>
        <dbReference type="ARBA" id="ARBA00022989"/>
    </source>
</evidence>
<evidence type="ECO:0000256" key="7">
    <source>
        <dbReference type="SAM" id="Phobius"/>
    </source>
</evidence>
<organism evidence="10 11">
    <name type="scientific">Calditerrivibrio nitroreducens</name>
    <dbReference type="NCBI Taxonomy" id="477976"/>
    <lineage>
        <taxon>Bacteria</taxon>
        <taxon>Pseudomonadati</taxon>
        <taxon>Deferribacterota</taxon>
        <taxon>Deferribacteres</taxon>
        <taxon>Deferribacterales</taxon>
        <taxon>Calditerrivibrionaceae</taxon>
    </lineage>
</organism>
<dbReference type="PANTHER" id="PTHR43156:SF2">
    <property type="entry name" value="STAGE II SPORULATION PROTEIN E"/>
    <property type="match status" value="1"/>
</dbReference>
<accession>A0A2J6WKE9</accession>
<dbReference type="Proteomes" id="UP000242881">
    <property type="component" value="Unassembled WGS sequence"/>
</dbReference>
<feature type="transmembrane region" description="Helical" evidence="7">
    <location>
        <begin position="6"/>
        <end position="27"/>
    </location>
</feature>
<evidence type="ECO:0000256" key="3">
    <source>
        <dbReference type="ARBA" id="ARBA00022692"/>
    </source>
</evidence>
<evidence type="ECO:0000256" key="6">
    <source>
        <dbReference type="ARBA" id="ARBA00023136"/>
    </source>
</evidence>
<dbReference type="InterPro" id="IPR001932">
    <property type="entry name" value="PPM-type_phosphatase-like_dom"/>
</dbReference>
<comment type="caution">
    <text evidence="10">The sequence shown here is derived from an EMBL/GenBank/DDBJ whole genome shotgun (WGS) entry which is preliminary data.</text>
</comment>
<dbReference type="Gene3D" id="3.30.450.40">
    <property type="match status" value="1"/>
</dbReference>
<feature type="domain" description="GAF" evidence="8">
    <location>
        <begin position="670"/>
        <end position="819"/>
    </location>
</feature>
<dbReference type="GO" id="GO:0022857">
    <property type="term" value="F:transmembrane transporter activity"/>
    <property type="evidence" value="ECO:0007669"/>
    <property type="project" value="InterPro"/>
</dbReference>
<feature type="transmembrane region" description="Helical" evidence="7">
    <location>
        <begin position="440"/>
        <end position="462"/>
    </location>
</feature>
<feature type="transmembrane region" description="Helical" evidence="7">
    <location>
        <begin position="189"/>
        <end position="212"/>
    </location>
</feature>
<keyword evidence="5 7" id="KW-1133">Transmembrane helix</keyword>
<sequence>MKIDTILIVSLIYIFLLFIVAMLSGYFSSKRRNIIYNPYVYSLTLGVYCTAWTYYGSVGRASTNGIEFLAIYIAPTLMVFSWWFLLRKIVTITERHNINNIADFASFRFGRSKRIGLIVAAVCLFGITPYISLQLKSINESIAILSDGHLNSMLPFYLDTSFYVSLFIGVLASIFGVRHLEEGRKHPGLVGVIAFESIVKLVILLVAGFYIVKLSGGFENIFNFLQQNSHREDLAKLMILDSNDNSYGKWFAMAIMSMFAVIFLPRQFQMAVVENDSPKYIKEAMYLFPLYLLLINIFVIPIALAGKMTLNGNYNADYTILYLLKMNNENLMMILVYLGGFAAATGMIIVSSVNLANMLVNNILVQIFIKKLMIIQFGRYITFIKRVSVVLIILLAYFFFHFVGESFQLVDLGLVSFAAISQIAPSLILGLFIRRINRCGVFFGILAGMIVWFWTLLIPYTVKSGLLPQSILTEGPFGISLLKPTELFGLSGLNQWSHTLFWSMFFNILFMVVLSMHREQDEEEKETAALCVESLKFHFLLGKDEVSRRLSILEVTNILTNFFGADYANRFINGYLKSIKKDKRELNNEDIENLVKDVKKQLSLAVGPSAAEIIINSYLEMSGRSGRNVLNIFKDLVSLGVGESRDTLIHRITELNILLEISRQFTSTTDLVGKLQYTLNVLKNNLKFDLVVIRKKTEDGLETITYAGDINSFKMISHIRKIDPEKTYIGKTVIYLRAYYIDDIDKVEQFENILELKNRGIKSFCHIPLVIDNNLEGVLSMFSKTYKNIFSEEFVNILESIANQLAFLINNHNKTEELIKIKEVSKELEIAKLIQSSLVSVDTVNLEGLEVVSSYSPSEYVGGDYYDIVKVDNDNVDIVIADVSGHSISSALIMSQIRSIIHTTLQIDKSITPGFMVNLISKQIFEQINKYNFIITMLYMRLNLKSGSLTATNAGHYPPVIIRNGEIIELKVGEILLGVIENYNYEEENFQVLDNDLLVLYTDGVIEAENENNEFFGKERFFKVLKDHAYMEPEKIKNAVMTSVANFTKNYIQTDDISLLIIKKQL</sequence>
<dbReference type="SMART" id="SM00331">
    <property type="entry name" value="PP2C_SIG"/>
    <property type="match status" value="1"/>
</dbReference>
<dbReference type="InterPro" id="IPR003018">
    <property type="entry name" value="GAF"/>
</dbReference>
<dbReference type="EMBL" id="PNIN01000048">
    <property type="protein sequence ID" value="PMP70847.1"/>
    <property type="molecule type" value="Genomic_DNA"/>
</dbReference>
<dbReference type="SUPFAM" id="SSF55781">
    <property type="entry name" value="GAF domain-like"/>
    <property type="match status" value="1"/>
</dbReference>
<feature type="transmembrane region" description="Helical" evidence="7">
    <location>
        <begin position="377"/>
        <end position="400"/>
    </location>
</feature>
<dbReference type="SUPFAM" id="SSF81606">
    <property type="entry name" value="PP2C-like"/>
    <property type="match status" value="1"/>
</dbReference>
<dbReference type="InterPro" id="IPR038377">
    <property type="entry name" value="Na/Glc_symporter_sf"/>
</dbReference>
<proteinExistence type="inferred from homology"/>
<feature type="transmembrane region" description="Helical" evidence="7">
    <location>
        <begin position="247"/>
        <end position="264"/>
    </location>
</feature>
<feature type="domain" description="PPM-type phosphatase" evidence="9">
    <location>
        <begin position="846"/>
        <end position="1064"/>
    </location>
</feature>
<evidence type="ECO:0000256" key="4">
    <source>
        <dbReference type="ARBA" id="ARBA00022801"/>
    </source>
</evidence>
<dbReference type="Gene3D" id="1.20.1730.10">
    <property type="entry name" value="Sodium/glucose cotransporter"/>
    <property type="match status" value="1"/>
</dbReference>
<dbReference type="PROSITE" id="PS50283">
    <property type="entry name" value="NA_SOLUT_SYMP_3"/>
    <property type="match status" value="1"/>
</dbReference>
<comment type="subcellular location">
    <subcellularLocation>
        <location evidence="1">Membrane</location>
        <topology evidence="1">Multi-pass membrane protein</topology>
    </subcellularLocation>
</comment>
<dbReference type="GO" id="GO:0016791">
    <property type="term" value="F:phosphatase activity"/>
    <property type="evidence" value="ECO:0007669"/>
    <property type="project" value="TreeGrafter"/>
</dbReference>
<feature type="transmembrane region" description="Helical" evidence="7">
    <location>
        <begin position="153"/>
        <end position="177"/>
    </location>
</feature>
<dbReference type="GO" id="GO:0016020">
    <property type="term" value="C:membrane"/>
    <property type="evidence" value="ECO:0007669"/>
    <property type="project" value="UniProtKB-SubCell"/>
</dbReference>
<dbReference type="InterPro" id="IPR036457">
    <property type="entry name" value="PPM-type-like_dom_sf"/>
</dbReference>
<dbReference type="Pfam" id="PF07228">
    <property type="entry name" value="SpoIIE"/>
    <property type="match status" value="1"/>
</dbReference>
<keyword evidence="3 7" id="KW-0812">Transmembrane</keyword>
<comment type="similarity">
    <text evidence="2">Belongs to the sodium:solute symporter (SSF) (TC 2.A.21) family.</text>
</comment>
<evidence type="ECO:0000256" key="2">
    <source>
        <dbReference type="ARBA" id="ARBA00006434"/>
    </source>
</evidence>
<dbReference type="Gene3D" id="3.60.40.10">
    <property type="entry name" value="PPM-type phosphatase domain"/>
    <property type="match status" value="1"/>
</dbReference>
<dbReference type="InterPro" id="IPR052016">
    <property type="entry name" value="Bact_Sigma-Reg"/>
</dbReference>
<name>A0A2J6WKE9_9BACT</name>
<evidence type="ECO:0000313" key="11">
    <source>
        <dbReference type="Proteomes" id="UP000242881"/>
    </source>
</evidence>